<dbReference type="Gene3D" id="3.30.40.10">
    <property type="entry name" value="Zinc/RING finger domain, C3HC4 (zinc finger)"/>
    <property type="match status" value="1"/>
</dbReference>
<feature type="region of interest" description="Disordered" evidence="5">
    <location>
        <begin position="528"/>
        <end position="554"/>
    </location>
</feature>
<dbReference type="InterPro" id="IPR000306">
    <property type="entry name" value="Znf_FYVE"/>
</dbReference>
<organism evidence="8">
    <name type="scientific">Ditylum brightwellii</name>
    <dbReference type="NCBI Taxonomy" id="49249"/>
    <lineage>
        <taxon>Eukaryota</taxon>
        <taxon>Sar</taxon>
        <taxon>Stramenopiles</taxon>
        <taxon>Ochrophyta</taxon>
        <taxon>Bacillariophyta</taxon>
        <taxon>Mediophyceae</taxon>
        <taxon>Lithodesmiophycidae</taxon>
        <taxon>Lithodesmiales</taxon>
        <taxon>Lithodesmiaceae</taxon>
        <taxon>Ditylum</taxon>
    </lineage>
</organism>
<accession>A0A6V2D6W3</accession>
<reference evidence="8" key="1">
    <citation type="submission" date="2021-01" db="EMBL/GenBank/DDBJ databases">
        <authorList>
            <person name="Corre E."/>
            <person name="Pelletier E."/>
            <person name="Niang G."/>
            <person name="Scheremetjew M."/>
            <person name="Finn R."/>
            <person name="Kale V."/>
            <person name="Holt S."/>
            <person name="Cochrane G."/>
            <person name="Meng A."/>
            <person name="Brown T."/>
            <person name="Cohen L."/>
        </authorList>
    </citation>
    <scope>NUCLEOTIDE SEQUENCE</scope>
    <source>
        <strain evidence="8">GSO104</strain>
        <strain evidence="7">Pop2</strain>
    </source>
</reference>
<dbReference type="EMBL" id="HBNS01012299">
    <property type="protein sequence ID" value="CAE4597758.1"/>
    <property type="molecule type" value="Transcribed_RNA"/>
</dbReference>
<protein>
    <recommendedName>
        <fullName evidence="6">FYVE-type domain-containing protein</fullName>
    </recommendedName>
</protein>
<proteinExistence type="predicted"/>
<evidence type="ECO:0000256" key="1">
    <source>
        <dbReference type="ARBA" id="ARBA00022723"/>
    </source>
</evidence>
<dbReference type="SUPFAM" id="SSF57903">
    <property type="entry name" value="FYVE/PHD zinc finger"/>
    <property type="match status" value="1"/>
</dbReference>
<name>A0A6V2D6W3_9STRA</name>
<evidence type="ECO:0000256" key="3">
    <source>
        <dbReference type="ARBA" id="ARBA00022833"/>
    </source>
</evidence>
<keyword evidence="1" id="KW-0479">Metal-binding</keyword>
<dbReference type="InterPro" id="IPR013083">
    <property type="entry name" value="Znf_RING/FYVE/PHD"/>
</dbReference>
<dbReference type="AlphaFoldDB" id="A0A6V2D6W3"/>
<evidence type="ECO:0000313" key="7">
    <source>
        <dbReference type="EMBL" id="CAD9333320.1"/>
    </source>
</evidence>
<dbReference type="InterPro" id="IPR011011">
    <property type="entry name" value="Znf_FYVE_PHD"/>
</dbReference>
<dbReference type="InterPro" id="IPR017455">
    <property type="entry name" value="Znf_FYVE-rel"/>
</dbReference>
<evidence type="ECO:0000256" key="5">
    <source>
        <dbReference type="SAM" id="MobiDB-lite"/>
    </source>
</evidence>
<gene>
    <name evidence="8" type="ORF">DBRI00130_LOCUS9930</name>
    <name evidence="7" type="ORF">DBRI1063_LOCUS12745</name>
</gene>
<dbReference type="GO" id="GO:0035091">
    <property type="term" value="F:phosphatidylinositol binding"/>
    <property type="evidence" value="ECO:0007669"/>
    <property type="project" value="TreeGrafter"/>
</dbReference>
<feature type="region of interest" description="Disordered" evidence="5">
    <location>
        <begin position="64"/>
        <end position="89"/>
    </location>
</feature>
<dbReference type="PROSITE" id="PS50178">
    <property type="entry name" value="ZF_FYVE"/>
    <property type="match status" value="1"/>
</dbReference>
<evidence type="ECO:0000256" key="4">
    <source>
        <dbReference type="PROSITE-ProRule" id="PRU00091"/>
    </source>
</evidence>
<dbReference type="Pfam" id="PF04366">
    <property type="entry name" value="Ysc84"/>
    <property type="match status" value="1"/>
</dbReference>
<dbReference type="SMART" id="SM00064">
    <property type="entry name" value="FYVE"/>
    <property type="match status" value="1"/>
</dbReference>
<dbReference type="InterPro" id="IPR007461">
    <property type="entry name" value="Ysc84_actin-binding"/>
</dbReference>
<feature type="domain" description="FYVE-type" evidence="6">
    <location>
        <begin position="85"/>
        <end position="211"/>
    </location>
</feature>
<dbReference type="PANTHER" id="PTHR15629">
    <property type="entry name" value="SH3YL1 PROTEIN"/>
    <property type="match status" value="1"/>
</dbReference>
<sequence length="567" mass="59921">MMSDDFRATPTIAAIPPLPSESATNESNVNGVASMANTTTQREDVSSTTSSQPSITTASTFAANLGLTPDPNQTIAHLSSPWENDHSSPNCHDCSRPFTNLNRRHHCRLCGQIFCNDCSRHRSLVPPSSIVLVPKGGKRPGRSNDDSGAGASFEPESDPDRMVTYLRSPSSTEASSQNHGDTILYGKGLEERTKLAREPLRVCNSCHQQLKSVQEELRASNSNAMRYNAIDPTDVRRLFNSPLAFTLGHEVRKAAYTLNNLLPLPKKMGALVAPPPSANFDAGFGDPYGPSASDSMQHCKDQCSTISPNLGNLDGKRIPARLIEQAKGVAIMTVVKGGLGLAGFEFGTGLVVARLADGRGWSAPSAIGTAGVAWGALVGAQVSDHVFLLMTDSAVELMSSDEGSFQLGADVGVAVGPLGRSVEADVGAASKSGTGGVAMAPIYTYSLSKGLYAGASLDGKVIVTRHRVNEKFYGQQVHARDLLNGVVATPPAAQPLYDALKRCHFYASSSTPFGANGAAARRTEQYNRVGLDGPPSGANFSQTSGQGHYQDSSISSDFSGGFSYRTH</sequence>
<feature type="region of interest" description="Disordered" evidence="5">
    <location>
        <begin position="129"/>
        <end position="181"/>
    </location>
</feature>
<dbReference type="EMBL" id="HBGN01020003">
    <property type="protein sequence ID" value="CAD9333320.1"/>
    <property type="molecule type" value="Transcribed_RNA"/>
</dbReference>
<evidence type="ECO:0000256" key="2">
    <source>
        <dbReference type="ARBA" id="ARBA00022771"/>
    </source>
</evidence>
<dbReference type="InterPro" id="IPR051702">
    <property type="entry name" value="SH3_domain_YSC84-like"/>
</dbReference>
<evidence type="ECO:0000259" key="6">
    <source>
        <dbReference type="PROSITE" id="PS50178"/>
    </source>
</evidence>
<keyword evidence="3" id="KW-0862">Zinc</keyword>
<feature type="compositionally biased region" description="Polar residues" evidence="5">
    <location>
        <begin position="167"/>
        <end position="180"/>
    </location>
</feature>
<dbReference type="PANTHER" id="PTHR15629:SF2">
    <property type="entry name" value="SH3 DOMAIN-CONTAINING YSC84-LIKE PROTEIN 1"/>
    <property type="match status" value="1"/>
</dbReference>
<keyword evidence="2 4" id="KW-0863">Zinc-finger</keyword>
<feature type="compositionally biased region" description="Polar residues" evidence="5">
    <location>
        <begin position="538"/>
        <end position="550"/>
    </location>
</feature>
<dbReference type="GO" id="GO:0008270">
    <property type="term" value="F:zinc ion binding"/>
    <property type="evidence" value="ECO:0007669"/>
    <property type="project" value="UniProtKB-KW"/>
</dbReference>
<evidence type="ECO:0000313" key="8">
    <source>
        <dbReference type="EMBL" id="CAE4597758.1"/>
    </source>
</evidence>
<dbReference type="Pfam" id="PF01363">
    <property type="entry name" value="FYVE"/>
    <property type="match status" value="1"/>
</dbReference>
<feature type="region of interest" description="Disordered" evidence="5">
    <location>
        <begin position="1"/>
        <end position="27"/>
    </location>
</feature>